<dbReference type="RefSeq" id="WP_184259700.1">
    <property type="nucleotide sequence ID" value="NZ_JACHIO010000026.1"/>
</dbReference>
<evidence type="ECO:0000259" key="2">
    <source>
        <dbReference type="Pfam" id="PF10728"/>
    </source>
</evidence>
<dbReference type="Pfam" id="PF10728">
    <property type="entry name" value="DUF2520"/>
    <property type="match status" value="1"/>
</dbReference>
<dbReference type="SUPFAM" id="SSF48179">
    <property type="entry name" value="6-phosphogluconate dehydrogenase C-terminal domain-like"/>
    <property type="match status" value="1"/>
</dbReference>
<dbReference type="Proteomes" id="UP000584867">
    <property type="component" value="Unassembled WGS sequence"/>
</dbReference>
<name>A0A7W7ZUF9_9BACT</name>
<dbReference type="AlphaFoldDB" id="A0A7W7ZUF9"/>
<dbReference type="PANTHER" id="PTHR40459:SF1">
    <property type="entry name" value="CONSERVED HYPOTHETICAL ALANINE AND LEUCINE RICH PROTEIN"/>
    <property type="match status" value="1"/>
</dbReference>
<accession>A0A7W7ZUF9</accession>
<dbReference type="InterPro" id="IPR036291">
    <property type="entry name" value="NAD(P)-bd_dom_sf"/>
</dbReference>
<dbReference type="InterPro" id="IPR019665">
    <property type="entry name" value="OxRdtase/DH_put_Rossmann_dom"/>
</dbReference>
<dbReference type="Gene3D" id="1.10.1040.20">
    <property type="entry name" value="ProC-like, C-terminal domain"/>
    <property type="match status" value="1"/>
</dbReference>
<feature type="domain" description="DUF2520" evidence="2">
    <location>
        <begin position="135"/>
        <end position="261"/>
    </location>
</feature>
<comment type="caution">
    <text evidence="3">The sequence shown here is derived from an EMBL/GenBank/DDBJ whole genome shotgun (WGS) entry which is preliminary data.</text>
</comment>
<dbReference type="EMBL" id="JACHIO010000026">
    <property type="protein sequence ID" value="MBB5066310.1"/>
    <property type="molecule type" value="Genomic_DNA"/>
</dbReference>
<proteinExistence type="predicted"/>
<dbReference type="PANTHER" id="PTHR40459">
    <property type="entry name" value="CONSERVED HYPOTHETICAL ALANINE AND LEUCINE RICH PROTEIN"/>
    <property type="match status" value="1"/>
</dbReference>
<dbReference type="InterPro" id="IPR008927">
    <property type="entry name" value="6-PGluconate_DH-like_C_sf"/>
</dbReference>
<reference evidence="3 4" key="1">
    <citation type="submission" date="2020-08" db="EMBL/GenBank/DDBJ databases">
        <title>Genomic Encyclopedia of Type Strains, Phase IV (KMG-V): Genome sequencing to study the core and pangenomes of soil and plant-associated prokaryotes.</title>
        <authorList>
            <person name="Whitman W."/>
        </authorList>
    </citation>
    <scope>NUCLEOTIDE SEQUENCE [LARGE SCALE GENOMIC DNA]</scope>
    <source>
        <strain evidence="3 4">X5P3</strain>
    </source>
</reference>
<protein>
    <submittedName>
        <fullName evidence="3">Putative short-subunit dehydrogenase-like oxidoreductase (DUF2520 family)</fullName>
    </submittedName>
</protein>
<sequence>MSKRRLDIVGAGRVGKTLARLWKEHAAFEIGDVVNRSPESSKQAIAFIGGGTVGQIDQINVLMISTVDSALADCVVALAKTASIGPESVVFHCSGSISSEILAPLRARGASIASMHPVKSFADESLAVESFPGTFCALEGDSTAVQVLTEAVDAIGGKTFTIAPAAKAVYHAGSVFSNNYLVSTVAAGIDCLVEAGIARATALEILKPIATEALENLFRLGPVQALTGPISRGETKVVETQLLALQAWDPEIAASYASLGRLAARLALQNGRASKESIRQIEEVLARSI</sequence>
<dbReference type="InterPro" id="IPR018931">
    <property type="entry name" value="DUF2520"/>
</dbReference>
<gene>
    <name evidence="3" type="ORF">HDF15_004687</name>
</gene>
<feature type="domain" description="Putative oxidoreductase/dehydrogenase Rossmann-like" evidence="1">
    <location>
        <begin position="5"/>
        <end position="117"/>
    </location>
</feature>
<dbReference type="Gene3D" id="3.40.50.720">
    <property type="entry name" value="NAD(P)-binding Rossmann-like Domain"/>
    <property type="match status" value="1"/>
</dbReference>
<evidence type="ECO:0000313" key="4">
    <source>
        <dbReference type="Proteomes" id="UP000584867"/>
    </source>
</evidence>
<evidence type="ECO:0000313" key="3">
    <source>
        <dbReference type="EMBL" id="MBB5066310.1"/>
    </source>
</evidence>
<dbReference type="InterPro" id="IPR037108">
    <property type="entry name" value="TM1727-like_C_sf"/>
</dbReference>
<evidence type="ECO:0000259" key="1">
    <source>
        <dbReference type="Pfam" id="PF10727"/>
    </source>
</evidence>
<organism evidence="3 4">
    <name type="scientific">Granulicella mallensis</name>
    <dbReference type="NCBI Taxonomy" id="940614"/>
    <lineage>
        <taxon>Bacteria</taxon>
        <taxon>Pseudomonadati</taxon>
        <taxon>Acidobacteriota</taxon>
        <taxon>Terriglobia</taxon>
        <taxon>Terriglobales</taxon>
        <taxon>Acidobacteriaceae</taxon>
        <taxon>Granulicella</taxon>
    </lineage>
</organism>
<dbReference type="SUPFAM" id="SSF51735">
    <property type="entry name" value="NAD(P)-binding Rossmann-fold domains"/>
    <property type="match status" value="1"/>
</dbReference>
<dbReference type="Pfam" id="PF10727">
    <property type="entry name" value="Rossmann-like"/>
    <property type="match status" value="1"/>
</dbReference>